<accession>A0A6C0KK50</accession>
<evidence type="ECO:0000313" key="2">
    <source>
        <dbReference type="EMBL" id="QHU18335.1"/>
    </source>
</evidence>
<proteinExistence type="predicted"/>
<evidence type="ECO:0000256" key="1">
    <source>
        <dbReference type="SAM" id="MobiDB-lite"/>
    </source>
</evidence>
<dbReference type="AlphaFoldDB" id="A0A6C0KK50"/>
<name>A0A6C0KK50_9ZZZZ</name>
<feature type="compositionally biased region" description="Acidic residues" evidence="1">
    <location>
        <begin position="15"/>
        <end position="26"/>
    </location>
</feature>
<feature type="compositionally biased region" description="Basic residues" evidence="1">
    <location>
        <begin position="75"/>
        <end position="86"/>
    </location>
</feature>
<reference evidence="2" key="1">
    <citation type="journal article" date="2020" name="Nature">
        <title>Giant virus diversity and host interactions through global metagenomics.</title>
        <authorList>
            <person name="Schulz F."/>
            <person name="Roux S."/>
            <person name="Paez-Espino D."/>
            <person name="Jungbluth S."/>
            <person name="Walsh D.A."/>
            <person name="Denef V.J."/>
            <person name="McMahon K.D."/>
            <person name="Konstantinidis K.T."/>
            <person name="Eloe-Fadrosh E.A."/>
            <person name="Kyrpides N.C."/>
            <person name="Woyke T."/>
        </authorList>
    </citation>
    <scope>NUCLEOTIDE SEQUENCE</scope>
    <source>
        <strain evidence="2">GVMAG-S-3300013006-138</strain>
    </source>
</reference>
<protein>
    <submittedName>
        <fullName evidence="2">Uncharacterized protein</fullName>
    </submittedName>
</protein>
<feature type="compositionally biased region" description="Polar residues" evidence="1">
    <location>
        <begin position="28"/>
        <end position="42"/>
    </location>
</feature>
<feature type="region of interest" description="Disordered" evidence="1">
    <location>
        <begin position="1"/>
        <end position="45"/>
    </location>
</feature>
<sequence length="202" mass="23208">MESRKMNMFSVLADSDSESSSGEEETLPAQNLENSITIQPAEQPQKFRTWVKDEIEQRFTGDEIKGNIFSSPFSKNKHSHKQWNKPRFREDGDGWVSLRWSQPQFEETTDPPYDTTEVIPDVIVEEKQFPSLLTRGEIIKSATKEDSLSAVAWAEKIKKNLEKAELVRAAKAKEFSETTTDSFCRLSFFRRPMLVEVPEGQV</sequence>
<organism evidence="2">
    <name type="scientific">viral metagenome</name>
    <dbReference type="NCBI Taxonomy" id="1070528"/>
    <lineage>
        <taxon>unclassified sequences</taxon>
        <taxon>metagenomes</taxon>
        <taxon>organismal metagenomes</taxon>
    </lineage>
</organism>
<feature type="region of interest" description="Disordered" evidence="1">
    <location>
        <begin position="66"/>
        <end position="86"/>
    </location>
</feature>
<dbReference type="EMBL" id="MN740927">
    <property type="protein sequence ID" value="QHU18335.1"/>
    <property type="molecule type" value="Genomic_DNA"/>
</dbReference>